<dbReference type="PANTHER" id="PTHR34322:SF2">
    <property type="entry name" value="TRANSPOSASE IS200-LIKE DOMAIN-CONTAINING PROTEIN"/>
    <property type="match status" value="1"/>
</dbReference>
<accession>A0AAE9ZU96</accession>
<organism evidence="2 3">
    <name type="scientific">Synoicihabitans lomoniglobus</name>
    <dbReference type="NCBI Taxonomy" id="2909285"/>
    <lineage>
        <taxon>Bacteria</taxon>
        <taxon>Pseudomonadati</taxon>
        <taxon>Verrucomicrobiota</taxon>
        <taxon>Opitutia</taxon>
        <taxon>Opitutales</taxon>
        <taxon>Opitutaceae</taxon>
        <taxon>Synoicihabitans</taxon>
    </lineage>
</organism>
<evidence type="ECO:0000313" key="2">
    <source>
        <dbReference type="EMBL" id="WED64212.1"/>
    </source>
</evidence>
<dbReference type="EMBL" id="CP119075">
    <property type="protein sequence ID" value="WED64212.1"/>
    <property type="molecule type" value="Genomic_DNA"/>
</dbReference>
<dbReference type="Pfam" id="PF01797">
    <property type="entry name" value="Y1_Tnp"/>
    <property type="match status" value="1"/>
</dbReference>
<gene>
    <name evidence="2" type="ORF">PXH66_17890</name>
</gene>
<protein>
    <submittedName>
        <fullName evidence="2">Transposase</fullName>
    </submittedName>
</protein>
<evidence type="ECO:0000259" key="1">
    <source>
        <dbReference type="SMART" id="SM01321"/>
    </source>
</evidence>
<dbReference type="KEGG" id="slom:PXH66_17890"/>
<reference evidence="2" key="1">
    <citation type="submission" date="2023-03" db="EMBL/GenBank/DDBJ databases">
        <title>Lomoglobus Profundus gen. nov., sp. nov., a novel member of the phylum Verrucomicrobia, isolated from deep-marine sediment of South China Sea.</title>
        <authorList>
            <person name="Ahmad T."/>
            <person name="Ishaq S.E."/>
            <person name="Wang F."/>
        </authorList>
    </citation>
    <scope>NUCLEOTIDE SEQUENCE</scope>
    <source>
        <strain evidence="2">LMO-M01</strain>
    </source>
</reference>
<dbReference type="Gene3D" id="3.30.70.1290">
    <property type="entry name" value="Transposase IS200-like"/>
    <property type="match status" value="1"/>
</dbReference>
<dbReference type="InterPro" id="IPR036515">
    <property type="entry name" value="Transposase_17_sf"/>
</dbReference>
<dbReference type="SMART" id="SM01321">
    <property type="entry name" value="Y1_Tnp"/>
    <property type="match status" value="1"/>
</dbReference>
<dbReference type="SUPFAM" id="SSF143422">
    <property type="entry name" value="Transposase IS200-like"/>
    <property type="match status" value="1"/>
</dbReference>
<dbReference type="PANTHER" id="PTHR34322">
    <property type="entry name" value="TRANSPOSASE, Y1_TNP DOMAIN-CONTAINING"/>
    <property type="match status" value="1"/>
</dbReference>
<dbReference type="GO" id="GO:0006313">
    <property type="term" value="P:DNA transposition"/>
    <property type="evidence" value="ECO:0007669"/>
    <property type="project" value="InterPro"/>
</dbReference>
<proteinExistence type="predicted"/>
<dbReference type="AlphaFoldDB" id="A0AAE9ZU96"/>
<dbReference type="Proteomes" id="UP001218638">
    <property type="component" value="Chromosome"/>
</dbReference>
<dbReference type="GO" id="GO:0003677">
    <property type="term" value="F:DNA binding"/>
    <property type="evidence" value="ECO:0007669"/>
    <property type="project" value="InterPro"/>
</dbReference>
<sequence length="310" mass="35106">MLRIQYPGAIYHVINRGNYRSDVFGSAGAAQAFVKTLEEAVAQYGWELGAYVVMRNHFHLAVRTPAGNLGEGMHWLQSTFATRFNRLRGERGHLFQGRYQAFVLQNEGVWARVADYIHLNPVRAGIVPVEHLHEFRWSSLARFLKNQRCKGLVADPWLTTLGMEDTPGGWESYVSHLRDRYLREDEGDCRAEHDALTTGWAVGADRWRAGLAEQHHSQVDAPGVEGQVVRDVKILHWRSVLAKLLSAAGKTTADVQSERKSVGWKIQLAWELRQRGAVPYAWIAEALQMGRPDAVRKYVSEYSKNTQNTA</sequence>
<evidence type="ECO:0000313" key="3">
    <source>
        <dbReference type="Proteomes" id="UP001218638"/>
    </source>
</evidence>
<keyword evidence="3" id="KW-1185">Reference proteome</keyword>
<dbReference type="InterPro" id="IPR002686">
    <property type="entry name" value="Transposase_17"/>
</dbReference>
<feature type="domain" description="Transposase IS200-like" evidence="1">
    <location>
        <begin position="6"/>
        <end position="120"/>
    </location>
</feature>
<name>A0AAE9ZU96_9BACT</name>
<dbReference type="GO" id="GO:0004803">
    <property type="term" value="F:transposase activity"/>
    <property type="evidence" value="ECO:0007669"/>
    <property type="project" value="InterPro"/>
</dbReference>
<dbReference type="RefSeq" id="WP_330931124.1">
    <property type="nucleotide sequence ID" value="NZ_CP119075.1"/>
</dbReference>